<evidence type="ECO:0000256" key="2">
    <source>
        <dbReference type="SAM" id="MobiDB-lite"/>
    </source>
</evidence>
<dbReference type="eggNOG" id="KOG1721">
    <property type="taxonomic scope" value="Eukaryota"/>
</dbReference>
<dbReference type="GeneTree" id="ENSGT00940000161486"/>
<feature type="region of interest" description="Disordered" evidence="2">
    <location>
        <begin position="484"/>
        <end position="505"/>
    </location>
</feature>
<dbReference type="Ensembl" id="ENSPFOT00000009423.2">
    <property type="protein sequence ID" value="ENSPFOP00000009410.2"/>
    <property type="gene ID" value="ENSPFOG00000009453.2"/>
</dbReference>
<dbReference type="Gene3D" id="3.30.710.10">
    <property type="entry name" value="Potassium Channel Kv1.1, Chain A"/>
    <property type="match status" value="1"/>
</dbReference>
<dbReference type="GO" id="GO:0000978">
    <property type="term" value="F:RNA polymerase II cis-regulatory region sequence-specific DNA binding"/>
    <property type="evidence" value="ECO:0007669"/>
    <property type="project" value="TreeGrafter"/>
</dbReference>
<dbReference type="Proteomes" id="UP000028760">
    <property type="component" value="Unassembled WGS sequence"/>
</dbReference>
<proteinExistence type="predicted"/>
<reference evidence="5" key="3">
    <citation type="submission" date="2025-09" db="UniProtKB">
        <authorList>
            <consortium name="Ensembl"/>
        </authorList>
    </citation>
    <scope>IDENTIFICATION</scope>
</reference>
<dbReference type="AlphaFoldDB" id="A0A087XUF7"/>
<feature type="region of interest" description="Disordered" evidence="2">
    <location>
        <begin position="265"/>
        <end position="305"/>
    </location>
</feature>
<dbReference type="PROSITE" id="PS50097">
    <property type="entry name" value="BTB"/>
    <property type="match status" value="1"/>
</dbReference>
<keyword evidence="1" id="KW-0862">Zinc</keyword>
<organism evidence="5 6">
    <name type="scientific">Poecilia formosa</name>
    <name type="common">Amazon molly</name>
    <name type="synonym">Limia formosa</name>
    <dbReference type="NCBI Taxonomy" id="48698"/>
    <lineage>
        <taxon>Eukaryota</taxon>
        <taxon>Metazoa</taxon>
        <taxon>Chordata</taxon>
        <taxon>Craniata</taxon>
        <taxon>Vertebrata</taxon>
        <taxon>Euteleostomi</taxon>
        <taxon>Actinopterygii</taxon>
        <taxon>Neopterygii</taxon>
        <taxon>Teleostei</taxon>
        <taxon>Neoteleostei</taxon>
        <taxon>Acanthomorphata</taxon>
        <taxon>Ovalentaria</taxon>
        <taxon>Atherinomorphae</taxon>
        <taxon>Cyprinodontiformes</taxon>
        <taxon>Poeciliidae</taxon>
        <taxon>Poeciliinae</taxon>
        <taxon>Poecilia</taxon>
    </lineage>
</organism>
<sequence length="505" mass="55448">MICTPFLSQVMEFPQHSQQLLSALRSQRQRGFLCDCTVQVGSSRFLAHRAVLASCSPFFHMFYSDSPAGSSTSSCVTLDNDIVTSAAFGLLLDFVYEGVLQLDESPPVEDILAAASFLHMNEVVRVCKRRLQRRGPLAEADSTRSEESGGLRKVPEAACGHPVSEVADGTQLECVKSEQRTGGSSSKIQTPLSPDLADTTQPGMDCPPLPPAGELVQSQTNISAFVPPATVRSSSLPPLPPLCFLRASLVFGLWSLSTFQNPTFPSEDIQNRRTLQRPEDKTEAPLVAGRRSHPPGGARTGDNEEILKIKEEAIIISDEELEEEKEDIGEKESVMDVEEEYEEDIQEEELNSPHFVSTHSQGLLQINPHSNDYSFPLSPSSSSSGVGPSSQDTSSFASSLVPPSSSQQHPDPPGYFQELQDSMGNFVEDVPTCGVCGKTFSCTYTLRRHAIVHTRERPYECRYCYRSYTQSGDLYRHIRKAHDQTLPAKRSKGDTEGPLLPQPPP</sequence>
<feature type="compositionally biased region" description="Basic and acidic residues" evidence="2">
    <location>
        <begin position="141"/>
        <end position="155"/>
    </location>
</feature>
<feature type="region of interest" description="Disordered" evidence="2">
    <location>
        <begin position="317"/>
        <end position="347"/>
    </location>
</feature>
<feature type="domain" description="C2H2-type" evidence="4">
    <location>
        <begin position="431"/>
        <end position="458"/>
    </location>
</feature>
<dbReference type="InterPro" id="IPR011333">
    <property type="entry name" value="SKP1/BTB/POZ_sf"/>
</dbReference>
<evidence type="ECO:0000313" key="5">
    <source>
        <dbReference type="Ensembl" id="ENSPFOP00000009410.2"/>
    </source>
</evidence>
<dbReference type="InterPro" id="IPR050457">
    <property type="entry name" value="ZnFinger_BTB_dom_contain"/>
</dbReference>
<reference evidence="5" key="2">
    <citation type="submission" date="2025-08" db="UniProtKB">
        <authorList>
            <consortium name="Ensembl"/>
        </authorList>
    </citation>
    <scope>IDENTIFICATION</scope>
</reference>
<dbReference type="SUPFAM" id="SSF57667">
    <property type="entry name" value="beta-beta-alpha zinc fingers"/>
    <property type="match status" value="1"/>
</dbReference>
<reference evidence="6" key="1">
    <citation type="submission" date="2013-10" db="EMBL/GenBank/DDBJ databases">
        <authorList>
            <person name="Schartl M."/>
            <person name="Warren W."/>
        </authorList>
    </citation>
    <scope>NUCLEOTIDE SEQUENCE [LARGE SCALE GENOMIC DNA]</scope>
    <source>
        <strain evidence="6">female</strain>
    </source>
</reference>
<dbReference type="Pfam" id="PF00096">
    <property type="entry name" value="zf-C2H2"/>
    <property type="match status" value="1"/>
</dbReference>
<keyword evidence="6" id="KW-1185">Reference proteome</keyword>
<feature type="region of interest" description="Disordered" evidence="2">
    <location>
        <begin position="135"/>
        <end position="157"/>
    </location>
</feature>
<keyword evidence="1" id="KW-0479">Metal-binding</keyword>
<dbReference type="GO" id="GO:0000981">
    <property type="term" value="F:DNA-binding transcription factor activity, RNA polymerase II-specific"/>
    <property type="evidence" value="ECO:0007669"/>
    <property type="project" value="TreeGrafter"/>
</dbReference>
<dbReference type="SMART" id="SM00355">
    <property type="entry name" value="ZnF_C2H2"/>
    <property type="match status" value="2"/>
</dbReference>
<dbReference type="Gene3D" id="3.30.160.60">
    <property type="entry name" value="Classic Zinc Finger"/>
    <property type="match status" value="2"/>
</dbReference>
<dbReference type="InterPro" id="IPR000210">
    <property type="entry name" value="BTB/POZ_dom"/>
</dbReference>
<dbReference type="SUPFAM" id="SSF54695">
    <property type="entry name" value="POZ domain"/>
    <property type="match status" value="1"/>
</dbReference>
<dbReference type="PROSITE" id="PS50157">
    <property type="entry name" value="ZINC_FINGER_C2H2_2"/>
    <property type="match status" value="2"/>
</dbReference>
<dbReference type="PROSITE" id="PS00028">
    <property type="entry name" value="ZINC_FINGER_C2H2_1"/>
    <property type="match status" value="2"/>
</dbReference>
<feature type="region of interest" description="Disordered" evidence="2">
    <location>
        <begin position="365"/>
        <end position="419"/>
    </location>
</feature>
<name>A0A087XUF7_POEFO</name>
<evidence type="ECO:0000259" key="3">
    <source>
        <dbReference type="PROSITE" id="PS50097"/>
    </source>
</evidence>
<dbReference type="STRING" id="48698.ENSPFOP00000009410"/>
<evidence type="ECO:0000259" key="4">
    <source>
        <dbReference type="PROSITE" id="PS50157"/>
    </source>
</evidence>
<dbReference type="PANTHER" id="PTHR46105">
    <property type="entry name" value="AGAP004733-PA"/>
    <property type="match status" value="1"/>
</dbReference>
<dbReference type="EMBL" id="AYCK01003853">
    <property type="status" value="NOT_ANNOTATED_CDS"/>
    <property type="molecule type" value="Genomic_DNA"/>
</dbReference>
<feature type="compositionally biased region" description="Acidic residues" evidence="2">
    <location>
        <begin position="317"/>
        <end position="327"/>
    </location>
</feature>
<feature type="compositionally biased region" description="Low complexity" evidence="2">
    <location>
        <begin position="370"/>
        <end position="409"/>
    </location>
</feature>
<dbReference type="SMART" id="SM00225">
    <property type="entry name" value="BTB"/>
    <property type="match status" value="1"/>
</dbReference>
<dbReference type="GO" id="GO:0008270">
    <property type="term" value="F:zinc ion binding"/>
    <property type="evidence" value="ECO:0007669"/>
    <property type="project" value="UniProtKB-KW"/>
</dbReference>
<dbReference type="OMA" id="YPRGLVT"/>
<evidence type="ECO:0000256" key="1">
    <source>
        <dbReference type="PROSITE-ProRule" id="PRU00042"/>
    </source>
</evidence>
<protein>
    <submittedName>
        <fullName evidence="5">Zinc finger and BTB domain containing 3</fullName>
    </submittedName>
</protein>
<dbReference type="InterPro" id="IPR036236">
    <property type="entry name" value="Znf_C2H2_sf"/>
</dbReference>
<feature type="compositionally biased region" description="Acidic residues" evidence="2">
    <location>
        <begin position="335"/>
        <end position="347"/>
    </location>
</feature>
<keyword evidence="1" id="KW-0863">Zinc-finger</keyword>
<accession>A0A087XUF7</accession>
<dbReference type="InterPro" id="IPR013087">
    <property type="entry name" value="Znf_C2H2_type"/>
</dbReference>
<dbReference type="PANTHER" id="PTHR46105:SF28">
    <property type="entry name" value="ZINC FINGER PROTEIN 37-LIKE"/>
    <property type="match status" value="1"/>
</dbReference>
<feature type="domain" description="C2H2-type" evidence="4">
    <location>
        <begin position="459"/>
        <end position="487"/>
    </location>
</feature>
<evidence type="ECO:0000313" key="6">
    <source>
        <dbReference type="Proteomes" id="UP000028760"/>
    </source>
</evidence>
<dbReference type="Pfam" id="PF00651">
    <property type="entry name" value="BTB"/>
    <property type="match status" value="1"/>
</dbReference>
<feature type="domain" description="BTB" evidence="3">
    <location>
        <begin position="34"/>
        <end position="104"/>
    </location>
</feature>